<evidence type="ECO:0000256" key="11">
    <source>
        <dbReference type="ARBA" id="ARBA00032707"/>
    </source>
</evidence>
<feature type="transmembrane region" description="Helical" evidence="14">
    <location>
        <begin position="97"/>
        <end position="119"/>
    </location>
</feature>
<feature type="transmembrane region" description="Helical" evidence="14">
    <location>
        <begin position="18"/>
        <end position="36"/>
    </location>
</feature>
<keyword evidence="6 14" id="KW-0812">Transmembrane</keyword>
<protein>
    <recommendedName>
        <fullName evidence="4 14">Undecaprenyl-diphosphatase</fullName>
        <ecNumber evidence="3 14">3.6.1.27</ecNumber>
    </recommendedName>
    <alternativeName>
        <fullName evidence="12 14">Bacitracin resistance protein</fullName>
    </alternativeName>
    <alternativeName>
        <fullName evidence="11 14">Undecaprenyl pyrophosphate phosphatase</fullName>
    </alternativeName>
</protein>
<evidence type="ECO:0000256" key="4">
    <source>
        <dbReference type="ARBA" id="ARBA00021581"/>
    </source>
</evidence>
<keyword evidence="14" id="KW-0961">Cell wall biogenesis/degradation</keyword>
<dbReference type="Proteomes" id="UP000256514">
    <property type="component" value="Unassembled WGS sequence"/>
</dbReference>
<dbReference type="Pfam" id="PF02673">
    <property type="entry name" value="BacA"/>
    <property type="match status" value="1"/>
</dbReference>
<feature type="transmembrane region" description="Helical" evidence="14">
    <location>
        <begin position="71"/>
        <end position="90"/>
    </location>
</feature>
<reference evidence="15 16" key="1">
    <citation type="submission" date="2018-04" db="EMBL/GenBank/DDBJ databases">
        <title>Novel Campyloabacter and Helicobacter Species and Strains.</title>
        <authorList>
            <person name="Mannion A.J."/>
            <person name="Shen Z."/>
            <person name="Fox J.G."/>
        </authorList>
    </citation>
    <scope>NUCLEOTIDE SEQUENCE [LARGE SCALE GENOMIC DNA]</scope>
    <source>
        <strain evidence="15 16">MIT 12-6600</strain>
    </source>
</reference>
<feature type="transmembrane region" description="Helical" evidence="14">
    <location>
        <begin position="203"/>
        <end position="227"/>
    </location>
</feature>
<keyword evidence="10 14" id="KW-0046">Antibiotic resistance</keyword>
<dbReference type="NCBIfam" id="NF001390">
    <property type="entry name" value="PRK00281.1-4"/>
    <property type="match status" value="1"/>
</dbReference>
<dbReference type="InterPro" id="IPR003824">
    <property type="entry name" value="UppP"/>
</dbReference>
<dbReference type="GO" id="GO:0009252">
    <property type="term" value="P:peptidoglycan biosynthetic process"/>
    <property type="evidence" value="ECO:0007669"/>
    <property type="project" value="UniProtKB-KW"/>
</dbReference>
<evidence type="ECO:0000256" key="10">
    <source>
        <dbReference type="ARBA" id="ARBA00023251"/>
    </source>
</evidence>
<dbReference type="GO" id="GO:0005886">
    <property type="term" value="C:plasma membrane"/>
    <property type="evidence" value="ECO:0007669"/>
    <property type="project" value="UniProtKB-SubCell"/>
</dbReference>
<evidence type="ECO:0000256" key="14">
    <source>
        <dbReference type="HAMAP-Rule" id="MF_01006"/>
    </source>
</evidence>
<keyword evidence="14" id="KW-0573">Peptidoglycan synthesis</keyword>
<comment type="function">
    <text evidence="14">Catalyzes the dephosphorylation of undecaprenyl diphosphate (UPP). Confers resistance to bacitracin.</text>
</comment>
<feature type="transmembrane region" description="Helical" evidence="14">
    <location>
        <begin position="172"/>
        <end position="191"/>
    </location>
</feature>
<proteinExistence type="inferred from homology"/>
<evidence type="ECO:0000256" key="9">
    <source>
        <dbReference type="ARBA" id="ARBA00023136"/>
    </source>
</evidence>
<evidence type="ECO:0000256" key="3">
    <source>
        <dbReference type="ARBA" id="ARBA00012374"/>
    </source>
</evidence>
<dbReference type="PANTHER" id="PTHR30622:SF3">
    <property type="entry name" value="UNDECAPRENYL-DIPHOSPHATASE"/>
    <property type="match status" value="1"/>
</dbReference>
<comment type="miscellaneous">
    <text evidence="14">Bacitracin is thought to be involved in the inhibition of peptidoglycan synthesis by sequestering undecaprenyl diphosphate, thereby reducing the pool of lipid carrier available.</text>
</comment>
<dbReference type="NCBIfam" id="NF001389">
    <property type="entry name" value="PRK00281.1-2"/>
    <property type="match status" value="1"/>
</dbReference>
<evidence type="ECO:0000256" key="6">
    <source>
        <dbReference type="ARBA" id="ARBA00022692"/>
    </source>
</evidence>
<evidence type="ECO:0000256" key="2">
    <source>
        <dbReference type="ARBA" id="ARBA00010621"/>
    </source>
</evidence>
<keyword evidence="7 14" id="KW-0378">Hydrolase</keyword>
<dbReference type="HAMAP" id="MF_01006">
    <property type="entry name" value="Undec_diphosphatase"/>
    <property type="match status" value="1"/>
</dbReference>
<dbReference type="RefSeq" id="WP_115570865.1">
    <property type="nucleotide sequence ID" value="NZ_NXLT01000002.1"/>
</dbReference>
<evidence type="ECO:0000256" key="1">
    <source>
        <dbReference type="ARBA" id="ARBA00004651"/>
    </source>
</evidence>
<keyword evidence="16" id="KW-1185">Reference proteome</keyword>
<dbReference type="AlphaFoldDB" id="A0A3D8ISR8"/>
<feature type="transmembrane region" description="Helical" evidence="14">
    <location>
        <begin position="239"/>
        <end position="258"/>
    </location>
</feature>
<name>A0A3D8ISR8_9HELI</name>
<dbReference type="EC" id="3.6.1.27" evidence="3 14"/>
<dbReference type="OrthoDB" id="9808289at2"/>
<evidence type="ECO:0000256" key="13">
    <source>
        <dbReference type="ARBA" id="ARBA00047594"/>
    </source>
</evidence>
<keyword evidence="9 14" id="KW-0472">Membrane</keyword>
<evidence type="ECO:0000256" key="8">
    <source>
        <dbReference type="ARBA" id="ARBA00022989"/>
    </source>
</evidence>
<organism evidence="15 16">
    <name type="scientific">Helicobacter equorum</name>
    <dbReference type="NCBI Taxonomy" id="361872"/>
    <lineage>
        <taxon>Bacteria</taxon>
        <taxon>Pseudomonadati</taxon>
        <taxon>Campylobacterota</taxon>
        <taxon>Epsilonproteobacteria</taxon>
        <taxon>Campylobacterales</taxon>
        <taxon>Helicobacteraceae</taxon>
        <taxon>Helicobacter</taxon>
    </lineage>
</organism>
<evidence type="ECO:0000256" key="5">
    <source>
        <dbReference type="ARBA" id="ARBA00022475"/>
    </source>
</evidence>
<comment type="catalytic activity">
    <reaction evidence="13 14">
        <text>di-trans,octa-cis-undecaprenyl diphosphate + H2O = di-trans,octa-cis-undecaprenyl phosphate + phosphate + H(+)</text>
        <dbReference type="Rhea" id="RHEA:28094"/>
        <dbReference type="ChEBI" id="CHEBI:15377"/>
        <dbReference type="ChEBI" id="CHEBI:15378"/>
        <dbReference type="ChEBI" id="CHEBI:43474"/>
        <dbReference type="ChEBI" id="CHEBI:58405"/>
        <dbReference type="ChEBI" id="CHEBI:60392"/>
        <dbReference type="EC" id="3.6.1.27"/>
    </reaction>
</comment>
<comment type="subcellular location">
    <subcellularLocation>
        <location evidence="1 14">Cell membrane</location>
        <topology evidence="1 14">Multi-pass membrane protein</topology>
    </subcellularLocation>
</comment>
<feature type="transmembrane region" description="Helical" evidence="14">
    <location>
        <begin position="48"/>
        <end position="65"/>
    </location>
</feature>
<keyword evidence="14" id="KW-0133">Cell shape</keyword>
<dbReference type="PANTHER" id="PTHR30622">
    <property type="entry name" value="UNDECAPRENYL-DIPHOSPHATASE"/>
    <property type="match status" value="1"/>
</dbReference>
<comment type="similarity">
    <text evidence="2 14">Belongs to the UppP family.</text>
</comment>
<evidence type="ECO:0000313" key="15">
    <source>
        <dbReference type="EMBL" id="RDU68073.1"/>
    </source>
</evidence>
<dbReference type="GO" id="GO:0008360">
    <property type="term" value="P:regulation of cell shape"/>
    <property type="evidence" value="ECO:0007669"/>
    <property type="project" value="UniProtKB-KW"/>
</dbReference>
<sequence length="267" mass="29468">MDFFDAIVLGIVEGLTEFFPISSTGHMILASSVLGLPQDEFLKTFEIAIQFGSILAVLFLFYRRLLQGIDIWIKLCIGFVPTGICGLFLYKYIKQLFDGYVVAIMLIVGGIAFLLIEYWHKNKVYQTNEVTQISYKQAFLIGLMQCLAMIPGTSRSGATIIGGLLLGLNRRVAAEFSFLLALPTMFAATGYDVYKNLHILDNANVSILLVGGIVAFLCAIVAIKVFLAFVSRFSYVPFGIYRICIGGLFLALFASGVFDAHSELFVD</sequence>
<feature type="transmembrane region" description="Helical" evidence="14">
    <location>
        <begin position="139"/>
        <end position="165"/>
    </location>
</feature>
<dbReference type="EMBL" id="NXLT01000002">
    <property type="protein sequence ID" value="RDU68073.1"/>
    <property type="molecule type" value="Genomic_DNA"/>
</dbReference>
<dbReference type="GO" id="GO:0071555">
    <property type="term" value="P:cell wall organization"/>
    <property type="evidence" value="ECO:0007669"/>
    <property type="project" value="UniProtKB-KW"/>
</dbReference>
<keyword evidence="5 14" id="KW-1003">Cell membrane</keyword>
<accession>A0A3D8ISR8</accession>
<evidence type="ECO:0000256" key="7">
    <source>
        <dbReference type="ARBA" id="ARBA00022801"/>
    </source>
</evidence>
<evidence type="ECO:0000313" key="16">
    <source>
        <dbReference type="Proteomes" id="UP000256514"/>
    </source>
</evidence>
<gene>
    <name evidence="14" type="primary">uppP</name>
    <name evidence="15" type="ORF">CQA54_03990</name>
</gene>
<evidence type="ECO:0000256" key="12">
    <source>
        <dbReference type="ARBA" id="ARBA00032932"/>
    </source>
</evidence>
<dbReference type="GO" id="GO:0046677">
    <property type="term" value="P:response to antibiotic"/>
    <property type="evidence" value="ECO:0007669"/>
    <property type="project" value="UniProtKB-UniRule"/>
</dbReference>
<dbReference type="NCBIfam" id="TIGR00753">
    <property type="entry name" value="undec_PP_bacA"/>
    <property type="match status" value="1"/>
</dbReference>
<comment type="caution">
    <text evidence="15">The sequence shown here is derived from an EMBL/GenBank/DDBJ whole genome shotgun (WGS) entry which is preliminary data.</text>
</comment>
<dbReference type="GO" id="GO:0050380">
    <property type="term" value="F:undecaprenyl-diphosphatase activity"/>
    <property type="evidence" value="ECO:0007669"/>
    <property type="project" value="UniProtKB-UniRule"/>
</dbReference>
<keyword evidence="8 14" id="KW-1133">Transmembrane helix</keyword>